<dbReference type="EMBL" id="SPHZ02000005">
    <property type="protein sequence ID" value="KAF0916005.1"/>
    <property type="molecule type" value="Genomic_DNA"/>
</dbReference>
<name>A0A6G1DT44_9ORYZ</name>
<proteinExistence type="predicted"/>
<sequence length="78" mass="8224">MARQGGTRRGTAVPSPHRGEPGADALLANSRRPACTPPQWPMFEPSPKPSLGLPSAGSPPQGRRCCGLLLPRCPTRGR</sequence>
<comment type="caution">
    <text evidence="2">The sequence shown here is derived from an EMBL/GenBank/DDBJ whole genome shotgun (WGS) entry which is preliminary data.</text>
</comment>
<reference evidence="2 3" key="1">
    <citation type="submission" date="2019-11" db="EMBL/GenBank/DDBJ databases">
        <title>Whole genome sequence of Oryza granulata.</title>
        <authorList>
            <person name="Li W."/>
        </authorList>
    </citation>
    <scope>NUCLEOTIDE SEQUENCE [LARGE SCALE GENOMIC DNA]</scope>
    <source>
        <strain evidence="3">cv. Menghai</strain>
        <tissue evidence="2">Leaf</tissue>
    </source>
</reference>
<feature type="region of interest" description="Disordered" evidence="1">
    <location>
        <begin position="1"/>
        <end position="64"/>
    </location>
</feature>
<dbReference type="Proteomes" id="UP000479710">
    <property type="component" value="Unassembled WGS sequence"/>
</dbReference>
<evidence type="ECO:0000313" key="2">
    <source>
        <dbReference type="EMBL" id="KAF0916005.1"/>
    </source>
</evidence>
<evidence type="ECO:0000256" key="1">
    <source>
        <dbReference type="SAM" id="MobiDB-lite"/>
    </source>
</evidence>
<evidence type="ECO:0000313" key="3">
    <source>
        <dbReference type="Proteomes" id="UP000479710"/>
    </source>
</evidence>
<organism evidence="2 3">
    <name type="scientific">Oryza meyeriana var. granulata</name>
    <dbReference type="NCBI Taxonomy" id="110450"/>
    <lineage>
        <taxon>Eukaryota</taxon>
        <taxon>Viridiplantae</taxon>
        <taxon>Streptophyta</taxon>
        <taxon>Embryophyta</taxon>
        <taxon>Tracheophyta</taxon>
        <taxon>Spermatophyta</taxon>
        <taxon>Magnoliopsida</taxon>
        <taxon>Liliopsida</taxon>
        <taxon>Poales</taxon>
        <taxon>Poaceae</taxon>
        <taxon>BOP clade</taxon>
        <taxon>Oryzoideae</taxon>
        <taxon>Oryzeae</taxon>
        <taxon>Oryzinae</taxon>
        <taxon>Oryza</taxon>
        <taxon>Oryza meyeriana</taxon>
    </lineage>
</organism>
<feature type="compositionally biased region" description="Pro residues" evidence="1">
    <location>
        <begin position="35"/>
        <end position="48"/>
    </location>
</feature>
<feature type="compositionally biased region" description="Low complexity" evidence="1">
    <location>
        <begin position="49"/>
        <end position="60"/>
    </location>
</feature>
<protein>
    <submittedName>
        <fullName evidence="2">Uncharacterized protein</fullName>
    </submittedName>
</protein>
<accession>A0A6G1DT44</accession>
<gene>
    <name evidence="2" type="ORF">E2562_000635</name>
</gene>
<keyword evidence="3" id="KW-1185">Reference proteome</keyword>
<dbReference type="AlphaFoldDB" id="A0A6G1DT44"/>